<feature type="transmembrane region" description="Helical" evidence="1">
    <location>
        <begin position="37"/>
        <end position="55"/>
    </location>
</feature>
<name>A0ABV6CKK5_9RHOB</name>
<protein>
    <submittedName>
        <fullName evidence="3">Tripartite tricarboxylate transporter TctB family protein</fullName>
    </submittedName>
</protein>
<feature type="transmembrane region" description="Helical" evidence="1">
    <location>
        <begin position="75"/>
        <end position="102"/>
    </location>
</feature>
<keyword evidence="4" id="KW-1185">Reference proteome</keyword>
<reference evidence="3 4" key="1">
    <citation type="submission" date="2024-09" db="EMBL/GenBank/DDBJ databases">
        <authorList>
            <person name="Sun Q."/>
            <person name="Mori K."/>
        </authorList>
    </citation>
    <scope>NUCLEOTIDE SEQUENCE [LARGE SCALE GENOMIC DNA]</scope>
    <source>
        <strain evidence="3 4">CCM 7904</strain>
    </source>
</reference>
<keyword evidence="1" id="KW-0812">Transmembrane</keyword>
<dbReference type="EMBL" id="JBHLWQ010000054">
    <property type="protein sequence ID" value="MFC0199761.1"/>
    <property type="molecule type" value="Genomic_DNA"/>
</dbReference>
<dbReference type="Pfam" id="PF07331">
    <property type="entry name" value="TctB"/>
    <property type="match status" value="1"/>
</dbReference>
<feature type="transmembrane region" description="Helical" evidence="1">
    <location>
        <begin position="114"/>
        <end position="137"/>
    </location>
</feature>
<evidence type="ECO:0000313" key="4">
    <source>
        <dbReference type="Proteomes" id="UP001589795"/>
    </source>
</evidence>
<sequence length="143" mass="15139">MSDRILGGFGLALAAFYIWAATIIPDSFMSDAIGPKTFPIIIGIVTIICSIVFILKPDVEPHWPGLGQLAELGLAVAAMFAYAMFLPTVGFVIATSVATAYLTWRLGSRPLNSVVIGISTAIGIHVVFKLILGLSLARGPFGF</sequence>
<feature type="domain" description="DUF1468" evidence="2">
    <location>
        <begin position="7"/>
        <end position="136"/>
    </location>
</feature>
<dbReference type="RefSeq" id="WP_265508272.1">
    <property type="nucleotide sequence ID" value="NZ_JAOTBE010000066.1"/>
</dbReference>
<evidence type="ECO:0000256" key="1">
    <source>
        <dbReference type="SAM" id="Phobius"/>
    </source>
</evidence>
<accession>A0ABV6CKK5</accession>
<feature type="transmembrane region" description="Helical" evidence="1">
    <location>
        <begin position="6"/>
        <end position="25"/>
    </location>
</feature>
<evidence type="ECO:0000313" key="3">
    <source>
        <dbReference type="EMBL" id="MFC0199761.1"/>
    </source>
</evidence>
<dbReference type="Proteomes" id="UP001589795">
    <property type="component" value="Unassembled WGS sequence"/>
</dbReference>
<evidence type="ECO:0000259" key="2">
    <source>
        <dbReference type="Pfam" id="PF07331"/>
    </source>
</evidence>
<keyword evidence="1" id="KW-0472">Membrane</keyword>
<organism evidence="3 4">
    <name type="scientific">Paracoccus rhizosphaerae</name>
    <dbReference type="NCBI Taxonomy" id="1133347"/>
    <lineage>
        <taxon>Bacteria</taxon>
        <taxon>Pseudomonadati</taxon>
        <taxon>Pseudomonadota</taxon>
        <taxon>Alphaproteobacteria</taxon>
        <taxon>Rhodobacterales</taxon>
        <taxon>Paracoccaceae</taxon>
        <taxon>Paracoccus</taxon>
    </lineage>
</organism>
<gene>
    <name evidence="3" type="ORF">ACFFIZ_05385</name>
</gene>
<keyword evidence="1" id="KW-1133">Transmembrane helix</keyword>
<comment type="caution">
    <text evidence="3">The sequence shown here is derived from an EMBL/GenBank/DDBJ whole genome shotgun (WGS) entry which is preliminary data.</text>
</comment>
<dbReference type="InterPro" id="IPR009936">
    <property type="entry name" value="DUF1468"/>
</dbReference>
<proteinExistence type="predicted"/>